<evidence type="ECO:0000313" key="2">
    <source>
        <dbReference type="EMBL" id="QHS86580.1"/>
    </source>
</evidence>
<dbReference type="PROSITE" id="PS00530">
    <property type="entry name" value="RNASE_T2_1"/>
    <property type="match status" value="1"/>
</dbReference>
<comment type="similarity">
    <text evidence="1">Belongs to the RNase T2 family.</text>
</comment>
<dbReference type="EMBL" id="MN739058">
    <property type="protein sequence ID" value="QHS86580.1"/>
    <property type="molecule type" value="Genomic_DNA"/>
</dbReference>
<dbReference type="GO" id="GO:0005576">
    <property type="term" value="C:extracellular region"/>
    <property type="evidence" value="ECO:0007669"/>
    <property type="project" value="TreeGrafter"/>
</dbReference>
<dbReference type="Gene3D" id="3.90.730.10">
    <property type="entry name" value="Ribonuclease T2-like"/>
    <property type="match status" value="1"/>
</dbReference>
<dbReference type="AlphaFoldDB" id="A0A6C0B3G6"/>
<evidence type="ECO:0000256" key="1">
    <source>
        <dbReference type="ARBA" id="ARBA00007469"/>
    </source>
</evidence>
<dbReference type="Pfam" id="PF00445">
    <property type="entry name" value="Ribonuclease_T2"/>
    <property type="match status" value="1"/>
</dbReference>
<accession>A0A6C0B3G6</accession>
<protein>
    <submittedName>
        <fullName evidence="2">Uncharacterized protein</fullName>
    </submittedName>
</protein>
<dbReference type="InterPro" id="IPR018188">
    <property type="entry name" value="RNase_T2_His_AS_1"/>
</dbReference>
<dbReference type="GO" id="GO:0003723">
    <property type="term" value="F:RNA binding"/>
    <property type="evidence" value="ECO:0007669"/>
    <property type="project" value="InterPro"/>
</dbReference>
<dbReference type="GO" id="GO:0033897">
    <property type="term" value="F:ribonuclease T2 activity"/>
    <property type="evidence" value="ECO:0007669"/>
    <property type="project" value="InterPro"/>
</dbReference>
<dbReference type="GO" id="GO:0006401">
    <property type="term" value="P:RNA catabolic process"/>
    <property type="evidence" value="ECO:0007669"/>
    <property type="project" value="TreeGrafter"/>
</dbReference>
<dbReference type="PANTHER" id="PTHR11240:SF22">
    <property type="entry name" value="RIBONUCLEASE T2"/>
    <property type="match status" value="1"/>
</dbReference>
<dbReference type="PANTHER" id="PTHR11240">
    <property type="entry name" value="RIBONUCLEASE T2"/>
    <property type="match status" value="1"/>
</dbReference>
<name>A0A6C0B3G6_9ZZZZ</name>
<dbReference type="InterPro" id="IPR036430">
    <property type="entry name" value="RNase_T2-like_sf"/>
</dbReference>
<dbReference type="SUPFAM" id="SSF55895">
    <property type="entry name" value="Ribonuclease Rh-like"/>
    <property type="match status" value="1"/>
</dbReference>
<dbReference type="PROSITE" id="PS00531">
    <property type="entry name" value="RNASE_T2_2"/>
    <property type="match status" value="1"/>
</dbReference>
<organism evidence="2">
    <name type="scientific">viral metagenome</name>
    <dbReference type="NCBI Taxonomy" id="1070528"/>
    <lineage>
        <taxon>unclassified sequences</taxon>
        <taxon>metagenomes</taxon>
        <taxon>organismal metagenomes</taxon>
    </lineage>
</organism>
<sequence length="143" mass="16913">MYTFLKNILENMYNFNAVADTRFYYLSLIEEDDGWSIHGLWPQNSKTDYPQFCHDVTFDISLLNPIMTSLKKNWRSDRGPDDIFWEHEWKKHGSCMFNGANEFNYFNTTLALFELVNKEGIIDKYKKGSNALIPFDLNFTIIN</sequence>
<proteinExistence type="inferred from homology"/>
<reference evidence="2" key="1">
    <citation type="journal article" date="2020" name="Nature">
        <title>Giant virus diversity and host interactions through global metagenomics.</title>
        <authorList>
            <person name="Schulz F."/>
            <person name="Roux S."/>
            <person name="Paez-Espino D."/>
            <person name="Jungbluth S."/>
            <person name="Walsh D.A."/>
            <person name="Denef V.J."/>
            <person name="McMahon K.D."/>
            <person name="Konstantinidis K.T."/>
            <person name="Eloe-Fadrosh E.A."/>
            <person name="Kyrpides N.C."/>
            <person name="Woyke T."/>
        </authorList>
    </citation>
    <scope>NUCLEOTIDE SEQUENCE</scope>
    <source>
        <strain evidence="2">GVMAG-M-3300009422-16</strain>
    </source>
</reference>
<dbReference type="InterPro" id="IPR001568">
    <property type="entry name" value="RNase_T2-like"/>
</dbReference>
<dbReference type="InterPro" id="IPR033130">
    <property type="entry name" value="RNase_T2_His_AS_2"/>
</dbReference>